<dbReference type="InterPro" id="IPR004133">
    <property type="entry name" value="DAN_dom"/>
</dbReference>
<dbReference type="Ensembl" id="ENSPKIT00000041527.1">
    <property type="protein sequence ID" value="ENSPKIP00000017022.1"/>
    <property type="gene ID" value="ENSPKIG00000003112.1"/>
</dbReference>
<dbReference type="GO" id="GO:0003002">
    <property type="term" value="P:regionalization"/>
    <property type="evidence" value="ECO:0007669"/>
    <property type="project" value="UniProtKB-ARBA"/>
</dbReference>
<comment type="similarity">
    <text evidence="2 6">Belongs to the DAN family.</text>
</comment>
<dbReference type="InterPro" id="IPR006207">
    <property type="entry name" value="Cys_knot_C"/>
</dbReference>
<dbReference type="PANTHER" id="PTHR15273:SF8">
    <property type="entry name" value="CERBERUS"/>
    <property type="match status" value="1"/>
</dbReference>
<feature type="domain" description="CTCK" evidence="9">
    <location>
        <begin position="152"/>
        <end position="240"/>
    </location>
</feature>
<keyword evidence="3 6" id="KW-0964">Secreted</keyword>
<dbReference type="PROSITE" id="PS01225">
    <property type="entry name" value="CTCK_2"/>
    <property type="match status" value="1"/>
</dbReference>
<evidence type="ECO:0000256" key="4">
    <source>
        <dbReference type="ARBA" id="ARBA00022729"/>
    </source>
</evidence>
<evidence type="ECO:0000256" key="5">
    <source>
        <dbReference type="ARBA" id="ARBA00023157"/>
    </source>
</evidence>
<feature type="signal peptide" evidence="6">
    <location>
        <begin position="1"/>
        <end position="20"/>
    </location>
</feature>
<dbReference type="GO" id="GO:0005576">
    <property type="term" value="C:extracellular region"/>
    <property type="evidence" value="ECO:0007669"/>
    <property type="project" value="UniProtKB-SubCell"/>
</dbReference>
<protein>
    <recommendedName>
        <fullName evidence="9">CTCK domain-containing protein</fullName>
    </recommendedName>
</protein>
<dbReference type="Proteomes" id="UP000261540">
    <property type="component" value="Unplaced"/>
</dbReference>
<evidence type="ECO:0000313" key="10">
    <source>
        <dbReference type="Ensembl" id="ENSPKIP00000017022.1"/>
    </source>
</evidence>
<dbReference type="GeneTree" id="ENSGT00530000063926"/>
<feature type="chain" id="PRO_5024527426" description="CTCK domain-containing protein" evidence="6">
    <location>
        <begin position="21"/>
        <end position="247"/>
    </location>
</feature>
<comment type="subcellular location">
    <subcellularLocation>
        <location evidence="1 6">Secreted</location>
    </subcellularLocation>
</comment>
<evidence type="ECO:0000256" key="2">
    <source>
        <dbReference type="ARBA" id="ARBA00007872"/>
    </source>
</evidence>
<organism evidence="10 11">
    <name type="scientific">Paramormyrops kingsleyae</name>
    <dbReference type="NCBI Taxonomy" id="1676925"/>
    <lineage>
        <taxon>Eukaryota</taxon>
        <taxon>Metazoa</taxon>
        <taxon>Chordata</taxon>
        <taxon>Craniata</taxon>
        <taxon>Vertebrata</taxon>
        <taxon>Euteleostomi</taxon>
        <taxon>Actinopterygii</taxon>
        <taxon>Neopterygii</taxon>
        <taxon>Teleostei</taxon>
        <taxon>Osteoglossocephala</taxon>
        <taxon>Osteoglossomorpha</taxon>
        <taxon>Osteoglossiformes</taxon>
        <taxon>Mormyridae</taxon>
        <taxon>Paramormyrops</taxon>
    </lineage>
</organism>
<dbReference type="PANTHER" id="PTHR15273">
    <property type="entry name" value="DAN DOMAIN FAMILY MEMBER 5"/>
    <property type="match status" value="1"/>
</dbReference>
<reference evidence="10" key="1">
    <citation type="submission" date="2025-08" db="UniProtKB">
        <authorList>
            <consortium name="Ensembl"/>
        </authorList>
    </citation>
    <scope>IDENTIFICATION</scope>
</reference>
<evidence type="ECO:0000256" key="8">
    <source>
        <dbReference type="SAM" id="MobiDB-lite"/>
    </source>
</evidence>
<dbReference type="Pfam" id="PF03045">
    <property type="entry name" value="DAN"/>
    <property type="match status" value="1"/>
</dbReference>
<evidence type="ECO:0000313" key="11">
    <source>
        <dbReference type="Proteomes" id="UP000261540"/>
    </source>
</evidence>
<dbReference type="Gene3D" id="2.10.90.10">
    <property type="entry name" value="Cystine-knot cytokines"/>
    <property type="match status" value="1"/>
</dbReference>
<name>A0A3B3REI1_9TELE</name>
<dbReference type="GO" id="GO:0032926">
    <property type="term" value="P:negative regulation of activin receptor signaling pathway"/>
    <property type="evidence" value="ECO:0007669"/>
    <property type="project" value="UniProtKB-ARBA"/>
</dbReference>
<accession>A0A3B3REI1</accession>
<evidence type="ECO:0000256" key="3">
    <source>
        <dbReference type="ARBA" id="ARBA00022525"/>
    </source>
</evidence>
<comment type="caution">
    <text evidence="7">Lacks conserved residue(s) required for the propagation of feature annotation.</text>
</comment>
<proteinExistence type="inferred from homology"/>
<dbReference type="InterPro" id="IPR016860">
    <property type="entry name" value="Cerberus"/>
</dbReference>
<dbReference type="InterPro" id="IPR029034">
    <property type="entry name" value="Cystine-knot_cytokine"/>
</dbReference>
<evidence type="ECO:0000256" key="7">
    <source>
        <dbReference type="PROSITE-ProRule" id="PRU00039"/>
    </source>
</evidence>
<evidence type="ECO:0000259" key="9">
    <source>
        <dbReference type="PROSITE" id="PS01225"/>
    </source>
</evidence>
<evidence type="ECO:0000256" key="6">
    <source>
        <dbReference type="PIRNR" id="PIRNR027807"/>
    </source>
</evidence>
<feature type="compositionally biased region" description="Polar residues" evidence="8">
    <location>
        <begin position="92"/>
        <end position="113"/>
    </location>
</feature>
<dbReference type="AlphaFoldDB" id="A0A3B3REI1"/>
<keyword evidence="5" id="KW-1015">Disulfide bond</keyword>
<keyword evidence="11" id="KW-1185">Reference proteome</keyword>
<keyword evidence="4 6" id="KW-0732">Signal</keyword>
<dbReference type="STRING" id="1676925.ENSPKIP00000017022"/>
<reference evidence="10" key="2">
    <citation type="submission" date="2025-09" db="UniProtKB">
        <authorList>
            <consortium name="Ensembl"/>
        </authorList>
    </citation>
    <scope>IDENTIFICATION</scope>
</reference>
<feature type="region of interest" description="Disordered" evidence="8">
    <location>
        <begin position="90"/>
        <end position="113"/>
    </location>
</feature>
<dbReference type="SMART" id="SM00041">
    <property type="entry name" value="CT"/>
    <property type="match status" value="1"/>
</dbReference>
<dbReference type="GO" id="GO:0048513">
    <property type="term" value="P:animal organ development"/>
    <property type="evidence" value="ECO:0007669"/>
    <property type="project" value="UniProtKB-ARBA"/>
</dbReference>
<sequence length="247" mass="27869">MSALSMPVLLITILQVEVQGWSHQSHYLGRKLGELRRIPESYNVMLPSEMESSASAEHLKKAIEEIVNRTRGNGGQAVRGIQHASLPRFSGTGYQATDSGIQKPTSSVDLMSPTDTPLKNAKKFWNHFMFRRRSDFQSIIPIRNNEVHQEKCRAVPFFQSVAHENCETVVLRNNLCFGRCNSVHVPNSDDGPQTFCSYCSHVKSTRRAVQLKCAGDTHITKVVTMVEECRCEMQRGRHSHHHSGPEK</sequence>
<evidence type="ECO:0000256" key="1">
    <source>
        <dbReference type="ARBA" id="ARBA00004613"/>
    </source>
</evidence>